<dbReference type="Gene3D" id="3.50.50.60">
    <property type="entry name" value="FAD/NAD(P)-binding domain"/>
    <property type="match status" value="1"/>
</dbReference>
<dbReference type="Gene3D" id="2.102.10.10">
    <property type="entry name" value="Rieske [2Fe-2S] iron-sulphur domain"/>
    <property type="match status" value="1"/>
</dbReference>
<dbReference type="InterPro" id="IPR038010">
    <property type="entry name" value="YhfW_C"/>
</dbReference>
<feature type="domain" description="Rieske" evidence="6">
    <location>
        <begin position="423"/>
        <end position="509"/>
    </location>
</feature>
<keyword evidence="3" id="KW-0408">Iron</keyword>
<dbReference type="SUPFAM" id="SSF51905">
    <property type="entry name" value="FAD/NAD(P)-binding domain"/>
    <property type="match status" value="1"/>
</dbReference>
<protein>
    <submittedName>
        <fullName evidence="7">FAD-dependent oxidoreductase</fullName>
    </submittedName>
</protein>
<evidence type="ECO:0000313" key="7">
    <source>
        <dbReference type="EMBL" id="MFD1735064.1"/>
    </source>
</evidence>
<dbReference type="EMBL" id="JBHUEM010000001">
    <property type="protein sequence ID" value="MFD1735064.1"/>
    <property type="molecule type" value="Genomic_DNA"/>
</dbReference>
<dbReference type="InterPro" id="IPR006076">
    <property type="entry name" value="FAD-dep_OxRdtase"/>
</dbReference>
<comment type="caution">
    <text evidence="7">The sequence shown here is derived from an EMBL/GenBank/DDBJ whole genome shotgun (WGS) entry which is preliminary data.</text>
</comment>
<evidence type="ECO:0000256" key="3">
    <source>
        <dbReference type="ARBA" id="ARBA00023004"/>
    </source>
</evidence>
<dbReference type="PROSITE" id="PS51296">
    <property type="entry name" value="RIESKE"/>
    <property type="match status" value="1"/>
</dbReference>
<keyword evidence="8" id="KW-1185">Reference proteome</keyword>
<dbReference type="SUPFAM" id="SSF50022">
    <property type="entry name" value="ISP domain"/>
    <property type="match status" value="1"/>
</dbReference>
<dbReference type="InterPro" id="IPR036922">
    <property type="entry name" value="Rieske_2Fe-2S_sf"/>
</dbReference>
<dbReference type="CDD" id="cd03477">
    <property type="entry name" value="Rieske_YhfW_C"/>
    <property type="match status" value="1"/>
</dbReference>
<proteinExistence type="predicted"/>
<keyword evidence="2" id="KW-0479">Metal-binding</keyword>
<sequence length="509" mass="56775">MNYHNELPQFPEPFWRDTTRLPIFPKLREDIIVDVAIVGGGISGITTAYLLSKEGLKVAIIEAGNLLNGTTGHTTAKITAQHDLIYDEFIHHFGEEKAKLYYEANNDALQFIKKTSNELKIDCDFIEDDAYVYTNSDEKINAIEKEARAYDKLGIPGGLVSSMPLDIEMKKAIVMKSQGQYHPLKFLQTLVQSITDSGGLIFENTTAVDIEQGTNPVIITRGGHHVSCQNVVICSHFPFYDGKGFYFTRMYAERSYLLAIKTKNTYPGGMYLSAETPKRSLRYTTLNGEKLVIVAGEKHKTGHGTNIMKHYEHLASFGNQLFGIEKVVNRWSAQDLTTLDKLPYVGAITENTPNILVATGYRKWGMTNGTAAGLLLKDLIVKQDSPYKELFSPTRFYADPSVKNFVKQNIDVAGHYIAGKVGLAEKSIEDLQNEEGAVVKVNGKRTGCYKDANGMVHLVDTTCTHMGCEVEWNDAERSWDCPCHGSRFSYEGKVLEGPAKKPLTPVQFE</sequence>
<dbReference type="RefSeq" id="WP_377926149.1">
    <property type="nucleotide sequence ID" value="NZ_JBHUEM010000001.1"/>
</dbReference>
<dbReference type="InterPro" id="IPR036188">
    <property type="entry name" value="FAD/NAD-bd_sf"/>
</dbReference>
<evidence type="ECO:0000259" key="6">
    <source>
        <dbReference type="PROSITE" id="PS51296"/>
    </source>
</evidence>
<dbReference type="Pfam" id="PF01266">
    <property type="entry name" value="DAO"/>
    <property type="match status" value="1"/>
</dbReference>
<evidence type="ECO:0000313" key="8">
    <source>
        <dbReference type="Proteomes" id="UP001597214"/>
    </source>
</evidence>
<dbReference type="Gene3D" id="3.30.9.10">
    <property type="entry name" value="D-Amino Acid Oxidase, subunit A, domain 2"/>
    <property type="match status" value="1"/>
</dbReference>
<dbReference type="InterPro" id="IPR017941">
    <property type="entry name" value="Rieske_2Fe-2S"/>
</dbReference>
<evidence type="ECO:0000256" key="1">
    <source>
        <dbReference type="ARBA" id="ARBA00022714"/>
    </source>
</evidence>
<dbReference type="PRINTS" id="PR00162">
    <property type="entry name" value="RIESKE"/>
</dbReference>
<keyword evidence="4" id="KW-0411">Iron-sulfur</keyword>
<evidence type="ECO:0000256" key="4">
    <source>
        <dbReference type="ARBA" id="ARBA00023014"/>
    </source>
</evidence>
<keyword evidence="1" id="KW-0001">2Fe-2S</keyword>
<organism evidence="7 8">
    <name type="scientific">Bacillus salitolerans</name>
    <dbReference type="NCBI Taxonomy" id="1437434"/>
    <lineage>
        <taxon>Bacteria</taxon>
        <taxon>Bacillati</taxon>
        <taxon>Bacillota</taxon>
        <taxon>Bacilli</taxon>
        <taxon>Bacillales</taxon>
        <taxon>Bacillaceae</taxon>
        <taxon>Bacillus</taxon>
    </lineage>
</organism>
<keyword evidence="5" id="KW-1015">Disulfide bond</keyword>
<dbReference type="InterPro" id="IPR005805">
    <property type="entry name" value="Rieske_Fe-S_prot_C"/>
</dbReference>
<dbReference type="PANTHER" id="PTHR13847">
    <property type="entry name" value="SARCOSINE DEHYDROGENASE-RELATED"/>
    <property type="match status" value="1"/>
</dbReference>
<dbReference type="PANTHER" id="PTHR13847:SF274">
    <property type="entry name" value="RIESKE 2FE-2S IRON-SULFUR PROTEIN YHFW-RELATED"/>
    <property type="match status" value="1"/>
</dbReference>
<dbReference type="Pfam" id="PF00355">
    <property type="entry name" value="Rieske"/>
    <property type="match status" value="1"/>
</dbReference>
<evidence type="ECO:0000256" key="5">
    <source>
        <dbReference type="ARBA" id="ARBA00023157"/>
    </source>
</evidence>
<dbReference type="Proteomes" id="UP001597214">
    <property type="component" value="Unassembled WGS sequence"/>
</dbReference>
<gene>
    <name evidence="7" type="ORF">ACFSCX_00675</name>
</gene>
<accession>A0ABW4LIV6</accession>
<name>A0ABW4LIV6_9BACI</name>
<reference evidence="8" key="1">
    <citation type="journal article" date="2019" name="Int. J. Syst. Evol. Microbiol.">
        <title>The Global Catalogue of Microorganisms (GCM) 10K type strain sequencing project: providing services to taxonomists for standard genome sequencing and annotation.</title>
        <authorList>
            <consortium name="The Broad Institute Genomics Platform"/>
            <consortium name="The Broad Institute Genome Sequencing Center for Infectious Disease"/>
            <person name="Wu L."/>
            <person name="Ma J."/>
        </authorList>
    </citation>
    <scope>NUCLEOTIDE SEQUENCE [LARGE SCALE GENOMIC DNA]</scope>
    <source>
        <strain evidence="8">CCUG 49339</strain>
    </source>
</reference>
<evidence type="ECO:0000256" key="2">
    <source>
        <dbReference type="ARBA" id="ARBA00022723"/>
    </source>
</evidence>